<gene>
    <name evidence="2" type="ORF">B7P33_04895</name>
</gene>
<comment type="caution">
    <text evidence="2">The sequence shown here is derived from an EMBL/GenBank/DDBJ whole genome shotgun (WGS) entry which is preliminary data.</text>
</comment>
<evidence type="ECO:0000313" key="2">
    <source>
        <dbReference type="EMBL" id="PCE66634.1"/>
    </source>
</evidence>
<dbReference type="AlphaFoldDB" id="A0A2A4GF39"/>
<dbReference type="Pfam" id="PF13349">
    <property type="entry name" value="DUF4097"/>
    <property type="match status" value="1"/>
</dbReference>
<name>A0A2A4GF39_9FLAO</name>
<accession>A0A2A4GF39</accession>
<protein>
    <recommendedName>
        <fullName evidence="1">DUF4097 domain-containing protein</fullName>
    </recommendedName>
</protein>
<evidence type="ECO:0000259" key="1">
    <source>
        <dbReference type="Pfam" id="PF13349"/>
    </source>
</evidence>
<dbReference type="InterPro" id="IPR025164">
    <property type="entry name" value="Toastrack_DUF4097"/>
</dbReference>
<evidence type="ECO:0000313" key="3">
    <source>
        <dbReference type="Proteomes" id="UP000219559"/>
    </source>
</evidence>
<keyword evidence="3" id="KW-1185">Reference proteome</keyword>
<reference evidence="2 3" key="1">
    <citation type="submission" date="2017-04" db="EMBL/GenBank/DDBJ databases">
        <title>A new member of the family Flavobacteriaceae isolated from ascidians.</title>
        <authorList>
            <person name="Chen L."/>
        </authorList>
    </citation>
    <scope>NUCLEOTIDE SEQUENCE [LARGE SCALE GENOMIC DNA]</scope>
    <source>
        <strain evidence="2 3">HQA918</strain>
    </source>
</reference>
<organism evidence="2 3">
    <name type="scientific">Sediminicola luteus</name>
    <dbReference type="NCBI Taxonomy" id="319238"/>
    <lineage>
        <taxon>Bacteria</taxon>
        <taxon>Pseudomonadati</taxon>
        <taxon>Bacteroidota</taxon>
        <taxon>Flavobacteriia</taxon>
        <taxon>Flavobacteriales</taxon>
        <taxon>Flavobacteriaceae</taxon>
        <taxon>Sediminicola</taxon>
    </lineage>
</organism>
<dbReference type="Proteomes" id="UP000219559">
    <property type="component" value="Unassembled WGS sequence"/>
</dbReference>
<feature type="domain" description="DUF4097" evidence="1">
    <location>
        <begin position="131"/>
        <end position="227"/>
    </location>
</feature>
<sequence>MAHAQKSYTHSLSGIKKVVVSSNTTMEFKTGNSNELVIGHIETKDGHQHHDHNDDQIDERAKGLTPIYAGGNDNTNGFGFSVEKEGDVLKVKDLKSFMQRSGLRFTLPKGIDLSIDTGNLGSADVNGFDSDIEVNSNVGGVVLTNVTGPITARTSTGNIEVVFTEVNQTSPISLRSSTGAVDVSLPANTKANLELKSTMGNVFTDFDVKYQQEEGMKVVGANRKIDTQINGGGVLIKLSSSVGNVYLRKK</sequence>
<proteinExistence type="predicted"/>
<dbReference type="EMBL" id="NBWU01000001">
    <property type="protein sequence ID" value="PCE66634.1"/>
    <property type="molecule type" value="Genomic_DNA"/>
</dbReference>